<dbReference type="Proteomes" id="UP000527143">
    <property type="component" value="Unassembled WGS sequence"/>
</dbReference>
<dbReference type="GO" id="GO:0016758">
    <property type="term" value="F:hexosyltransferase activity"/>
    <property type="evidence" value="ECO:0007669"/>
    <property type="project" value="TreeGrafter"/>
</dbReference>
<dbReference type="InterPro" id="IPR004629">
    <property type="entry name" value="WecG_TagA_CpsF"/>
</dbReference>
<evidence type="ECO:0000256" key="2">
    <source>
        <dbReference type="ARBA" id="ARBA00022679"/>
    </source>
</evidence>
<keyword evidence="4" id="KW-1185">Reference proteome</keyword>
<dbReference type="PANTHER" id="PTHR34136">
    <property type="match status" value="1"/>
</dbReference>
<organism evidence="3 4">
    <name type="scientific">Sphingomonas xinjiangensis</name>
    <dbReference type="NCBI Taxonomy" id="643568"/>
    <lineage>
        <taxon>Bacteria</taxon>
        <taxon>Pseudomonadati</taxon>
        <taxon>Pseudomonadota</taxon>
        <taxon>Alphaproteobacteria</taxon>
        <taxon>Sphingomonadales</taxon>
        <taxon>Sphingomonadaceae</taxon>
        <taxon>Sphingomonas</taxon>
    </lineage>
</organism>
<evidence type="ECO:0000313" key="3">
    <source>
        <dbReference type="EMBL" id="MBB5712167.1"/>
    </source>
</evidence>
<name>A0A840YFE1_9SPHN</name>
<comment type="caution">
    <text evidence="3">The sequence shown here is derived from an EMBL/GenBank/DDBJ whole genome shotgun (WGS) entry which is preliminary data.</text>
</comment>
<dbReference type="EMBL" id="JACIJF010000013">
    <property type="protein sequence ID" value="MBB5712167.1"/>
    <property type="molecule type" value="Genomic_DNA"/>
</dbReference>
<gene>
    <name evidence="3" type="ORF">FHT02_003424</name>
</gene>
<proteinExistence type="predicted"/>
<sequence>MSRSRLRIEASEKRRLGHVEVEVETQRGALSRLRTAVEARSCSTWGFCNAHTVNMAAEDVRFRAAVGEITMFNDGVGVDIASRLLFGAAFPENLNGTDLTPALLEMLPEGTKVYLVGGSPDTAVRAAEAFSAMHPNVRLVGCHHGYFSDHQGSLVANQVAAADPDLILVGMGHPKQEIWAASNMRALKAPSLCVGALIDRAAGAIPRAPLWMRQLRVEWLFRLLLEPRRLAKRYLWGNGVFLIRVWRQHRASSSGKLQTHV</sequence>
<keyword evidence="2" id="KW-0808">Transferase</keyword>
<evidence type="ECO:0000256" key="1">
    <source>
        <dbReference type="ARBA" id="ARBA00022676"/>
    </source>
</evidence>
<dbReference type="NCBIfam" id="TIGR00696">
    <property type="entry name" value="wecG_tagA_cpsF"/>
    <property type="match status" value="1"/>
</dbReference>
<evidence type="ECO:0000313" key="4">
    <source>
        <dbReference type="Proteomes" id="UP000527143"/>
    </source>
</evidence>
<accession>A0A840YFE1</accession>
<dbReference type="AlphaFoldDB" id="A0A840YFE1"/>
<reference evidence="3 4" key="1">
    <citation type="submission" date="2020-08" db="EMBL/GenBank/DDBJ databases">
        <title>Genomic Encyclopedia of Type Strains, Phase IV (KMG-IV): sequencing the most valuable type-strain genomes for metagenomic binning, comparative biology and taxonomic classification.</title>
        <authorList>
            <person name="Goeker M."/>
        </authorList>
    </citation>
    <scope>NUCLEOTIDE SEQUENCE [LARGE SCALE GENOMIC DNA]</scope>
    <source>
        <strain evidence="3 4">DSM 26736</strain>
    </source>
</reference>
<keyword evidence="1" id="KW-0328">Glycosyltransferase</keyword>
<dbReference type="CDD" id="cd06533">
    <property type="entry name" value="Glyco_transf_WecG_TagA"/>
    <property type="match status" value="1"/>
</dbReference>
<protein>
    <submittedName>
        <fullName evidence="3">Exopolysaccharide biosynthesis WecB/TagA/CpsF family protein</fullName>
    </submittedName>
</protein>
<dbReference type="PANTHER" id="PTHR34136:SF1">
    <property type="entry name" value="UDP-N-ACETYL-D-MANNOSAMINURONIC ACID TRANSFERASE"/>
    <property type="match status" value="1"/>
</dbReference>
<dbReference type="Pfam" id="PF03808">
    <property type="entry name" value="Glyco_tran_WecG"/>
    <property type="match status" value="1"/>
</dbReference>